<dbReference type="Pfam" id="PF12833">
    <property type="entry name" value="HTH_18"/>
    <property type="match status" value="1"/>
</dbReference>
<dbReference type="NCBIfam" id="NF007860">
    <property type="entry name" value="PRK10572.1"/>
    <property type="match status" value="1"/>
</dbReference>
<evidence type="ECO:0000256" key="4">
    <source>
        <dbReference type="ARBA" id="ARBA00023163"/>
    </source>
</evidence>
<accession>A0ABW4NXE8</accession>
<dbReference type="PRINTS" id="PR00032">
    <property type="entry name" value="HTHARAC"/>
</dbReference>
<dbReference type="SUPFAM" id="SSF51215">
    <property type="entry name" value="Regulatory protein AraC"/>
    <property type="match status" value="1"/>
</dbReference>
<gene>
    <name evidence="6" type="primary">araC</name>
    <name evidence="6" type="ORF">ACFSAV_10145</name>
</gene>
<dbReference type="Gene3D" id="2.60.120.280">
    <property type="entry name" value="Regulatory protein AraC"/>
    <property type="match status" value="1"/>
</dbReference>
<evidence type="ECO:0000256" key="3">
    <source>
        <dbReference type="ARBA" id="ARBA00023159"/>
    </source>
</evidence>
<keyword evidence="2" id="KW-0238">DNA-binding</keyword>
<dbReference type="InterPro" id="IPR003313">
    <property type="entry name" value="AraC-bd"/>
</dbReference>
<name>A0ABW4NXE8_9PAST</name>
<dbReference type="Proteomes" id="UP001597420">
    <property type="component" value="Unassembled WGS sequence"/>
</dbReference>
<dbReference type="RefSeq" id="WP_379099241.1">
    <property type="nucleotide sequence ID" value="NZ_JAUNLA010000032.1"/>
</dbReference>
<dbReference type="SMART" id="SM00342">
    <property type="entry name" value="HTH_ARAC"/>
    <property type="match status" value="1"/>
</dbReference>
<evidence type="ECO:0000313" key="6">
    <source>
        <dbReference type="EMBL" id="MFD1806716.1"/>
    </source>
</evidence>
<protein>
    <submittedName>
        <fullName evidence="6">Arabinose operon transcriptional regulator AraC</fullName>
    </submittedName>
</protein>
<keyword evidence="7" id="KW-1185">Reference proteome</keyword>
<proteinExistence type="predicted"/>
<dbReference type="InterPro" id="IPR020449">
    <property type="entry name" value="Tscrpt_reg_AraC-type_HTH"/>
</dbReference>
<dbReference type="Pfam" id="PF02311">
    <property type="entry name" value="AraC_binding"/>
    <property type="match status" value="1"/>
</dbReference>
<keyword evidence="1" id="KW-0805">Transcription regulation</keyword>
<dbReference type="EMBL" id="JBHUFP010000025">
    <property type="protein sequence ID" value="MFD1806716.1"/>
    <property type="molecule type" value="Genomic_DNA"/>
</dbReference>
<evidence type="ECO:0000259" key="5">
    <source>
        <dbReference type="PROSITE" id="PS01124"/>
    </source>
</evidence>
<organism evidence="6 7">
    <name type="scientific">Pasteurella oralis</name>
    <dbReference type="NCBI Taxonomy" id="1071947"/>
    <lineage>
        <taxon>Bacteria</taxon>
        <taxon>Pseudomonadati</taxon>
        <taxon>Pseudomonadota</taxon>
        <taxon>Gammaproteobacteria</taxon>
        <taxon>Pasteurellales</taxon>
        <taxon>Pasteurellaceae</taxon>
        <taxon>Pasteurella</taxon>
    </lineage>
</organism>
<dbReference type="InterPro" id="IPR009057">
    <property type="entry name" value="Homeodomain-like_sf"/>
</dbReference>
<dbReference type="InterPro" id="IPR018060">
    <property type="entry name" value="HTH_AraC"/>
</dbReference>
<comment type="caution">
    <text evidence="6">The sequence shown here is derived from an EMBL/GenBank/DDBJ whole genome shotgun (WGS) entry which is preliminary data.</text>
</comment>
<evidence type="ECO:0000313" key="7">
    <source>
        <dbReference type="Proteomes" id="UP001597420"/>
    </source>
</evidence>
<feature type="domain" description="HTH araC/xylS-type" evidence="5">
    <location>
        <begin position="180"/>
        <end position="278"/>
    </location>
</feature>
<dbReference type="PROSITE" id="PS01124">
    <property type="entry name" value="HTH_ARAC_FAMILY_2"/>
    <property type="match status" value="1"/>
</dbReference>
<evidence type="ECO:0000256" key="2">
    <source>
        <dbReference type="ARBA" id="ARBA00023125"/>
    </source>
</evidence>
<dbReference type="SUPFAM" id="SSF46689">
    <property type="entry name" value="Homeodomain-like"/>
    <property type="match status" value="2"/>
</dbReference>
<reference evidence="7" key="1">
    <citation type="journal article" date="2019" name="Int. J. Syst. Evol. Microbiol.">
        <title>The Global Catalogue of Microorganisms (GCM) 10K type strain sequencing project: providing services to taxonomists for standard genome sequencing and annotation.</title>
        <authorList>
            <consortium name="The Broad Institute Genomics Platform"/>
            <consortium name="The Broad Institute Genome Sequencing Center for Infectious Disease"/>
            <person name="Wu L."/>
            <person name="Ma J."/>
        </authorList>
    </citation>
    <scope>NUCLEOTIDE SEQUENCE [LARGE SCALE GENOMIC DNA]</scope>
    <source>
        <strain evidence="7">CCM 7950</strain>
    </source>
</reference>
<evidence type="ECO:0000256" key="1">
    <source>
        <dbReference type="ARBA" id="ARBA00023015"/>
    </source>
</evidence>
<dbReference type="InterPro" id="IPR037923">
    <property type="entry name" value="HTH-like"/>
</dbReference>
<keyword evidence="3" id="KW-0010">Activator</keyword>
<keyword evidence="4" id="KW-0804">Transcription</keyword>
<dbReference type="PANTHER" id="PTHR43280">
    <property type="entry name" value="ARAC-FAMILY TRANSCRIPTIONAL REGULATOR"/>
    <property type="match status" value="1"/>
</dbReference>
<dbReference type="PANTHER" id="PTHR43280:SF25">
    <property type="entry name" value="ARABINOSE OPERON REGULATORY PROTEIN"/>
    <property type="match status" value="1"/>
</dbReference>
<sequence>MREETPLLLLNHPFDLELVAGLTQSEKGNYLDFIVDRPNGMNGYMLQLTTFGKGYAFDGKQHLIMQPGQLLLFAPNAMQHYYRYSESQYWHYKWIYFYPHPKWGKWLNWVNSEQNIGRIMIKEHRYLQEISQIFSKIEQELKYGSSFKEDIATSLLEYLLIKCISAEKIAIDHAMDSRILKVCDFISEDLAKNLSIDLLAERVYLSPSRLSHLFKQSLGISLVQWRELQRVSEAKKLLYFSDIPISTLAKSLGYDDPFYFSKVFKRHTRLSPSQFRAMERDKTICDPDRNL</sequence>
<dbReference type="Gene3D" id="1.10.10.60">
    <property type="entry name" value="Homeodomain-like"/>
    <property type="match status" value="2"/>
</dbReference>